<dbReference type="EMBL" id="LAZR01038241">
    <property type="protein sequence ID" value="KKL20070.1"/>
    <property type="molecule type" value="Genomic_DNA"/>
</dbReference>
<proteinExistence type="predicted"/>
<gene>
    <name evidence="1" type="ORF">LCGC14_2459130</name>
</gene>
<dbReference type="AlphaFoldDB" id="A0A0F9BEB4"/>
<name>A0A0F9BEB4_9ZZZZ</name>
<sequence>MVENESTQESPSLTVEDTEFIKGNGDVGPVAVDGAAFEGPDIENLWEDQVNDQEVKQMESELLLPVGTYVTVPGSFGRKDFIDEENGNRRVASFFGKIVMTDPETNKEGRENGHREA</sequence>
<accession>A0A0F9BEB4</accession>
<protein>
    <submittedName>
        <fullName evidence="1">Uncharacterized protein</fullName>
    </submittedName>
</protein>
<evidence type="ECO:0000313" key="1">
    <source>
        <dbReference type="EMBL" id="KKL20070.1"/>
    </source>
</evidence>
<reference evidence="1" key="1">
    <citation type="journal article" date="2015" name="Nature">
        <title>Complex archaea that bridge the gap between prokaryotes and eukaryotes.</title>
        <authorList>
            <person name="Spang A."/>
            <person name="Saw J.H."/>
            <person name="Jorgensen S.L."/>
            <person name="Zaremba-Niedzwiedzka K."/>
            <person name="Martijn J."/>
            <person name="Lind A.E."/>
            <person name="van Eijk R."/>
            <person name="Schleper C."/>
            <person name="Guy L."/>
            <person name="Ettema T.J."/>
        </authorList>
    </citation>
    <scope>NUCLEOTIDE SEQUENCE</scope>
</reference>
<comment type="caution">
    <text evidence="1">The sequence shown here is derived from an EMBL/GenBank/DDBJ whole genome shotgun (WGS) entry which is preliminary data.</text>
</comment>
<organism evidence="1">
    <name type="scientific">marine sediment metagenome</name>
    <dbReference type="NCBI Taxonomy" id="412755"/>
    <lineage>
        <taxon>unclassified sequences</taxon>
        <taxon>metagenomes</taxon>
        <taxon>ecological metagenomes</taxon>
    </lineage>
</organism>